<protein>
    <submittedName>
        <fullName evidence="1">Uncharacterized protein</fullName>
    </submittedName>
</protein>
<name>A0ABR6CFY6_9HYPH</name>
<reference evidence="1 2" key="1">
    <citation type="submission" date="2020-08" db="EMBL/GenBank/DDBJ databases">
        <title>Genomic Encyclopedia of Type Strains, Phase IV (KMG-IV): sequencing the most valuable type-strain genomes for metagenomic binning, comparative biology and taxonomic classification.</title>
        <authorList>
            <person name="Goeker M."/>
        </authorList>
    </citation>
    <scope>NUCLEOTIDE SEQUENCE [LARGE SCALE GENOMIC DNA]</scope>
    <source>
        <strain evidence="1 2">DSM 17455</strain>
    </source>
</reference>
<sequence length="34" mass="3769">MAILHGFAERFSTGRIMHAMLVTASALMYLHPPP</sequence>
<proteinExistence type="predicted"/>
<organism evidence="1 2">
    <name type="scientific">Aminobacter ciceronei</name>
    <dbReference type="NCBI Taxonomy" id="150723"/>
    <lineage>
        <taxon>Bacteria</taxon>
        <taxon>Pseudomonadati</taxon>
        <taxon>Pseudomonadota</taxon>
        <taxon>Alphaproteobacteria</taxon>
        <taxon>Hyphomicrobiales</taxon>
        <taxon>Phyllobacteriaceae</taxon>
        <taxon>Aminobacter</taxon>
    </lineage>
</organism>
<evidence type="ECO:0000313" key="2">
    <source>
        <dbReference type="Proteomes" id="UP000587524"/>
    </source>
</evidence>
<evidence type="ECO:0000313" key="1">
    <source>
        <dbReference type="EMBL" id="MBA9023616.1"/>
    </source>
</evidence>
<keyword evidence="2" id="KW-1185">Reference proteome</keyword>
<comment type="caution">
    <text evidence="1">The sequence shown here is derived from an EMBL/GenBank/DDBJ whole genome shotgun (WGS) entry which is preliminary data.</text>
</comment>
<accession>A0ABR6CFY6</accession>
<gene>
    <name evidence="1" type="ORF">HNQ97_005644</name>
</gene>
<dbReference type="EMBL" id="JACJHZ010000036">
    <property type="protein sequence ID" value="MBA9023616.1"/>
    <property type="molecule type" value="Genomic_DNA"/>
</dbReference>
<dbReference type="Proteomes" id="UP000587524">
    <property type="component" value="Unassembled WGS sequence"/>
</dbReference>